<comment type="caution">
    <text evidence="2">The sequence shown here is derived from an EMBL/GenBank/DDBJ whole genome shotgun (WGS) entry which is preliminary data.</text>
</comment>
<dbReference type="PANTHER" id="PTHR30304">
    <property type="entry name" value="D-TAGATOSE-1,6-BISPHOSPHATE ALDOLASE"/>
    <property type="match status" value="1"/>
</dbReference>
<dbReference type="Proteomes" id="UP001501084">
    <property type="component" value="Unassembled WGS sequence"/>
</dbReference>
<dbReference type="Pfam" id="PF01116">
    <property type="entry name" value="F_bP_aldolase"/>
    <property type="match status" value="1"/>
</dbReference>
<evidence type="ECO:0000256" key="1">
    <source>
        <dbReference type="ARBA" id="ARBA00001947"/>
    </source>
</evidence>
<dbReference type="PIRSF" id="PIRSF001359">
    <property type="entry name" value="F_bP_aldolase_II"/>
    <property type="match status" value="1"/>
</dbReference>
<reference evidence="2 3" key="1">
    <citation type="journal article" date="2019" name="Int. J. Syst. Evol. Microbiol.">
        <title>The Global Catalogue of Microorganisms (GCM) 10K type strain sequencing project: providing services to taxonomists for standard genome sequencing and annotation.</title>
        <authorList>
            <consortium name="The Broad Institute Genomics Platform"/>
            <consortium name="The Broad Institute Genome Sequencing Center for Infectious Disease"/>
            <person name="Wu L."/>
            <person name="Ma J."/>
        </authorList>
    </citation>
    <scope>NUCLEOTIDE SEQUENCE [LARGE SCALE GENOMIC DNA]</scope>
    <source>
        <strain evidence="2 3">JCM 14919</strain>
    </source>
</reference>
<evidence type="ECO:0000313" key="2">
    <source>
        <dbReference type="EMBL" id="GAA2187302.1"/>
    </source>
</evidence>
<evidence type="ECO:0000313" key="3">
    <source>
        <dbReference type="Proteomes" id="UP001501084"/>
    </source>
</evidence>
<dbReference type="EMBL" id="BAAAOP010000005">
    <property type="protein sequence ID" value="GAA2187302.1"/>
    <property type="molecule type" value="Genomic_DNA"/>
</dbReference>
<comment type="cofactor">
    <cofactor evidence="1">
        <name>Zn(2+)</name>
        <dbReference type="ChEBI" id="CHEBI:29105"/>
    </cofactor>
</comment>
<sequence>MSRISTADLVADARASGVGVAALNVIQLEHAEAIVDAATSLSRPVILQLSENALTFHGSPEPIVAACRAIADAAQVPVALHLDHATSIELCLDAARLGFDSIMIDASAQSWDENLRITSEVVRICEPQGLWVEAEIGEVGGKSAHTPGARTDPGEAERFVALTGVNGLAIAIGSQHAMRDRSATIDRQLLTRIRQQVAVPLVLHGSSGLSDTEILAAIEGGITKVNVGTQLNIALTGAVRMTLDADELLFEPRRYLGNGRRAMKELAAELIELIHPSTNQRNE</sequence>
<dbReference type="NCBIfam" id="TIGR00167">
    <property type="entry name" value="cbbA"/>
    <property type="match status" value="1"/>
</dbReference>
<gene>
    <name evidence="2" type="ORF">GCM10009786_11610</name>
</gene>
<dbReference type="CDD" id="cd00947">
    <property type="entry name" value="TBP_aldolase_IIB"/>
    <property type="match status" value="1"/>
</dbReference>
<dbReference type="InterPro" id="IPR000771">
    <property type="entry name" value="FBA_II"/>
</dbReference>
<proteinExistence type="predicted"/>
<dbReference type="RefSeq" id="WP_346057703.1">
    <property type="nucleotide sequence ID" value="NZ_BAAAOP010000005.1"/>
</dbReference>
<dbReference type="Gene3D" id="3.20.20.70">
    <property type="entry name" value="Aldolase class I"/>
    <property type="match status" value="1"/>
</dbReference>
<protein>
    <submittedName>
        <fullName evidence="2">Class II fructose-bisphosphate aldolase family protein</fullName>
    </submittedName>
</protein>
<organism evidence="2 3">
    <name type="scientific">Leucobacter alluvii</name>
    <dbReference type="NCBI Taxonomy" id="340321"/>
    <lineage>
        <taxon>Bacteria</taxon>
        <taxon>Bacillati</taxon>
        <taxon>Actinomycetota</taxon>
        <taxon>Actinomycetes</taxon>
        <taxon>Micrococcales</taxon>
        <taxon>Microbacteriaceae</taxon>
        <taxon>Leucobacter</taxon>
    </lineage>
</organism>
<dbReference type="InterPro" id="IPR050246">
    <property type="entry name" value="Class_II_FBP_aldolase"/>
</dbReference>
<keyword evidence="3" id="KW-1185">Reference proteome</keyword>
<dbReference type="SUPFAM" id="SSF51569">
    <property type="entry name" value="Aldolase"/>
    <property type="match status" value="1"/>
</dbReference>
<name>A0ABN3B444_9MICO</name>
<dbReference type="InterPro" id="IPR013785">
    <property type="entry name" value="Aldolase_TIM"/>
</dbReference>
<accession>A0ABN3B444</accession>
<dbReference type="PANTHER" id="PTHR30304:SF0">
    <property type="entry name" value="D-TAGATOSE-1,6-BISPHOSPHATE ALDOLASE SUBUNIT GATY-RELATED"/>
    <property type="match status" value="1"/>
</dbReference>